<feature type="region of interest" description="Disordered" evidence="2">
    <location>
        <begin position="231"/>
        <end position="256"/>
    </location>
</feature>
<name>A0AA86NUG1_9EUKA</name>
<evidence type="ECO:0000313" key="7">
    <source>
        <dbReference type="Proteomes" id="UP001642409"/>
    </source>
</evidence>
<evidence type="ECO:0000256" key="2">
    <source>
        <dbReference type="SAM" id="MobiDB-lite"/>
    </source>
</evidence>
<dbReference type="AlphaFoldDB" id="A0AA86NUG1"/>
<evidence type="ECO:0000313" key="6">
    <source>
        <dbReference type="EMBL" id="CAL6098162.1"/>
    </source>
</evidence>
<feature type="coiled-coil region" evidence="1">
    <location>
        <begin position="430"/>
        <end position="457"/>
    </location>
</feature>
<proteinExistence type="predicted"/>
<reference evidence="5 7" key="2">
    <citation type="submission" date="2024-07" db="EMBL/GenBank/DDBJ databases">
        <authorList>
            <person name="Akdeniz Z."/>
        </authorList>
    </citation>
    <scope>NUCLEOTIDE SEQUENCE [LARGE SCALE GENOMIC DNA]</scope>
</reference>
<accession>A0AA86NUG1</accession>
<feature type="compositionally biased region" description="Polar residues" evidence="2">
    <location>
        <begin position="238"/>
        <end position="256"/>
    </location>
</feature>
<comment type="caution">
    <text evidence="3">The sequence shown here is derived from an EMBL/GenBank/DDBJ whole genome shotgun (WGS) entry which is preliminary data.</text>
</comment>
<keyword evidence="1" id="KW-0175">Coiled coil</keyword>
<dbReference type="EMBL" id="CAXDID020000506">
    <property type="protein sequence ID" value="CAL6098142.1"/>
    <property type="molecule type" value="Genomic_DNA"/>
</dbReference>
<dbReference type="Proteomes" id="UP001642409">
    <property type="component" value="Unassembled WGS sequence"/>
</dbReference>
<organism evidence="3">
    <name type="scientific">Hexamita inflata</name>
    <dbReference type="NCBI Taxonomy" id="28002"/>
    <lineage>
        <taxon>Eukaryota</taxon>
        <taxon>Metamonada</taxon>
        <taxon>Diplomonadida</taxon>
        <taxon>Hexamitidae</taxon>
        <taxon>Hexamitinae</taxon>
        <taxon>Hexamita</taxon>
    </lineage>
</organism>
<dbReference type="EMBL" id="CATOUU010000354">
    <property type="protein sequence ID" value="CAI9925979.1"/>
    <property type="molecule type" value="Genomic_DNA"/>
</dbReference>
<evidence type="ECO:0000313" key="5">
    <source>
        <dbReference type="EMBL" id="CAL6098142.1"/>
    </source>
</evidence>
<gene>
    <name evidence="3" type="ORF">HINF_LOCUS13624</name>
    <name evidence="4" type="ORF">HINF_LOCUS13634</name>
    <name evidence="5" type="ORF">HINF_LOCUS69466</name>
    <name evidence="6" type="ORF">HINF_LOCUS69476</name>
</gene>
<dbReference type="EMBL" id="CAXDID020000506">
    <property type="protein sequence ID" value="CAL6098162.1"/>
    <property type="molecule type" value="Genomic_DNA"/>
</dbReference>
<keyword evidence="7" id="KW-1185">Reference proteome</keyword>
<evidence type="ECO:0000313" key="3">
    <source>
        <dbReference type="EMBL" id="CAI9925979.1"/>
    </source>
</evidence>
<dbReference type="EMBL" id="CATOUU010000354">
    <property type="protein sequence ID" value="CAI9925989.1"/>
    <property type="molecule type" value="Genomic_DNA"/>
</dbReference>
<sequence>MLSVQPSEVSADTRLLTFQSNSSSFIVLRVRISDSAPFDTEQDTYLIKPNASIGLDLRPSLPKSDFDYSAMSITRFSQSQAIKVAYTETAREPLNLKKCLFEAKNASQLFKLEIPFQLQSMDCSEPRFRSSEQKSPLGKPSSFLQCDSFLNSESNFQAHNEEKGLNEPEIPQTCNLHDDKVAEFDPHVLIEIPKIILDHNLAQENENEDQIKDKDDQLEKQDKSKILFEQIEKEKTSQKPTQLKAVTQPSPEPLQNNESELIKTSNVQNSSNQSSEPLQKQLSQINFKQVDCAFSSDEEPQTENIQNTPIMGTFKGESVSSAQVKVERDIGRKQSDFESENDLKMESIEKENKEDKNETNNLMVNSVVNMQKETKNKETQPNEIKFEEKENNTNSSVTELKTKKNLSQMTFQDTSQEDYAKISAECTKVNNELTQTFERLQKEIQKIETCIEQTKHQTNQKYIDLIVALAIILMILF</sequence>
<evidence type="ECO:0000256" key="1">
    <source>
        <dbReference type="SAM" id="Coils"/>
    </source>
</evidence>
<evidence type="ECO:0000313" key="4">
    <source>
        <dbReference type="EMBL" id="CAI9925989.1"/>
    </source>
</evidence>
<reference evidence="3" key="1">
    <citation type="submission" date="2023-06" db="EMBL/GenBank/DDBJ databases">
        <authorList>
            <person name="Kurt Z."/>
        </authorList>
    </citation>
    <scope>NUCLEOTIDE SEQUENCE</scope>
</reference>
<protein>
    <submittedName>
        <fullName evidence="5">Hypothetical_protein</fullName>
    </submittedName>
</protein>